<evidence type="ECO:0000256" key="4">
    <source>
        <dbReference type="ARBA" id="ARBA00022692"/>
    </source>
</evidence>
<keyword evidence="3" id="KW-1003">Cell membrane</keyword>
<evidence type="ECO:0000256" key="2">
    <source>
        <dbReference type="ARBA" id="ARBA00022448"/>
    </source>
</evidence>
<feature type="transmembrane region" description="Helical" evidence="8">
    <location>
        <begin position="418"/>
        <end position="438"/>
    </location>
</feature>
<keyword evidence="11" id="KW-1185">Reference proteome</keyword>
<evidence type="ECO:0000256" key="1">
    <source>
        <dbReference type="ARBA" id="ARBA00004651"/>
    </source>
</evidence>
<feature type="transmembrane region" description="Helical" evidence="8">
    <location>
        <begin position="155"/>
        <end position="178"/>
    </location>
</feature>
<dbReference type="AlphaFoldDB" id="A0A1I7GR95"/>
<dbReference type="Proteomes" id="UP000242496">
    <property type="component" value="Unassembled WGS sequence"/>
</dbReference>
<feature type="transmembrane region" description="Helical" evidence="8">
    <location>
        <begin position="93"/>
        <end position="110"/>
    </location>
</feature>
<feature type="transmembrane region" description="Helical" evidence="8">
    <location>
        <begin position="184"/>
        <end position="205"/>
    </location>
</feature>
<feature type="transmembrane region" description="Helical" evidence="8">
    <location>
        <begin position="314"/>
        <end position="332"/>
    </location>
</feature>
<dbReference type="OrthoDB" id="2412976at2"/>
<keyword evidence="4 8" id="KW-0812">Transmembrane</keyword>
<feature type="transmembrane region" description="Helical" evidence="8">
    <location>
        <begin position="242"/>
        <end position="264"/>
    </location>
</feature>
<dbReference type="RefSeq" id="WP_092549680.1">
    <property type="nucleotide sequence ID" value="NZ_CAWRBG010000038.1"/>
</dbReference>
<evidence type="ECO:0000256" key="5">
    <source>
        <dbReference type="ARBA" id="ARBA00022989"/>
    </source>
</evidence>
<dbReference type="PANTHER" id="PTHR42718">
    <property type="entry name" value="MAJOR FACILITATOR SUPERFAMILY MULTIDRUG TRANSPORTER MFSC"/>
    <property type="match status" value="1"/>
</dbReference>
<evidence type="ECO:0000259" key="9">
    <source>
        <dbReference type="PROSITE" id="PS50850"/>
    </source>
</evidence>
<feature type="transmembrane region" description="Helical" evidence="8">
    <location>
        <begin position="284"/>
        <end position="308"/>
    </location>
</feature>
<feature type="transmembrane region" description="Helical" evidence="8">
    <location>
        <begin position="217"/>
        <end position="236"/>
    </location>
</feature>
<evidence type="ECO:0000256" key="7">
    <source>
        <dbReference type="SAM" id="MobiDB-lite"/>
    </source>
</evidence>
<dbReference type="Gene3D" id="1.20.1720.10">
    <property type="entry name" value="Multidrug resistance protein D"/>
    <property type="match status" value="1"/>
</dbReference>
<keyword evidence="6 8" id="KW-0472">Membrane</keyword>
<reference evidence="11" key="1">
    <citation type="submission" date="2016-10" db="EMBL/GenBank/DDBJ databases">
        <authorList>
            <person name="Varghese N."/>
            <person name="Submissions S."/>
        </authorList>
    </citation>
    <scope>NUCLEOTIDE SEQUENCE [LARGE SCALE GENOMIC DNA]</scope>
    <source>
        <strain evidence="11">DSM 18168</strain>
    </source>
</reference>
<feature type="region of interest" description="Disordered" evidence="7">
    <location>
        <begin position="1"/>
        <end position="22"/>
    </location>
</feature>
<evidence type="ECO:0000313" key="10">
    <source>
        <dbReference type="EMBL" id="SFU50776.1"/>
    </source>
</evidence>
<feature type="transmembrane region" description="Helical" evidence="8">
    <location>
        <begin position="373"/>
        <end position="398"/>
    </location>
</feature>
<feature type="transmembrane region" description="Helical" evidence="8">
    <location>
        <begin position="27"/>
        <end position="49"/>
    </location>
</feature>
<organism evidence="10 11">
    <name type="scientific">Xenorhabdus koppenhoeferi</name>
    <dbReference type="NCBI Taxonomy" id="351659"/>
    <lineage>
        <taxon>Bacteria</taxon>
        <taxon>Pseudomonadati</taxon>
        <taxon>Pseudomonadota</taxon>
        <taxon>Gammaproteobacteria</taxon>
        <taxon>Enterobacterales</taxon>
        <taxon>Morganellaceae</taxon>
        <taxon>Xenorhabdus</taxon>
    </lineage>
</organism>
<dbReference type="InterPro" id="IPR036259">
    <property type="entry name" value="MFS_trans_sf"/>
</dbReference>
<dbReference type="EMBL" id="FPBJ01000009">
    <property type="protein sequence ID" value="SFU50776.1"/>
    <property type="molecule type" value="Genomic_DNA"/>
</dbReference>
<dbReference type="PANTHER" id="PTHR42718:SF46">
    <property type="entry name" value="BLR6921 PROTEIN"/>
    <property type="match status" value="1"/>
</dbReference>
<dbReference type="Pfam" id="PF07690">
    <property type="entry name" value="MFS_1"/>
    <property type="match status" value="2"/>
</dbReference>
<dbReference type="CDD" id="cd17321">
    <property type="entry name" value="MFS_MMR_MDR_like"/>
    <property type="match status" value="1"/>
</dbReference>
<gene>
    <name evidence="10" type="ORF">SAMN05421784_10963</name>
</gene>
<dbReference type="InterPro" id="IPR020846">
    <property type="entry name" value="MFS_dom"/>
</dbReference>
<feature type="transmembrane region" description="Helical" evidence="8">
    <location>
        <begin position="344"/>
        <end position="367"/>
    </location>
</feature>
<dbReference type="InterPro" id="IPR011701">
    <property type="entry name" value="MFS"/>
</dbReference>
<evidence type="ECO:0000256" key="8">
    <source>
        <dbReference type="SAM" id="Phobius"/>
    </source>
</evidence>
<keyword evidence="5 8" id="KW-1133">Transmembrane helix</keyword>
<dbReference type="STRING" id="351659.SAMN05421784_10963"/>
<dbReference type="Gene3D" id="1.20.1250.20">
    <property type="entry name" value="MFS general substrate transporter like domains"/>
    <property type="match status" value="1"/>
</dbReference>
<dbReference type="GO" id="GO:0022857">
    <property type="term" value="F:transmembrane transporter activity"/>
    <property type="evidence" value="ECO:0007669"/>
    <property type="project" value="InterPro"/>
</dbReference>
<evidence type="ECO:0000256" key="3">
    <source>
        <dbReference type="ARBA" id="ARBA00022475"/>
    </source>
</evidence>
<name>A0A1I7GR95_9GAMM</name>
<dbReference type="PROSITE" id="PS50850">
    <property type="entry name" value="MFS"/>
    <property type="match status" value="1"/>
</dbReference>
<feature type="transmembrane region" description="Helical" evidence="8">
    <location>
        <begin position="122"/>
        <end position="143"/>
    </location>
</feature>
<dbReference type="GO" id="GO:0005886">
    <property type="term" value="C:plasma membrane"/>
    <property type="evidence" value="ECO:0007669"/>
    <property type="project" value="UniProtKB-SubCell"/>
</dbReference>
<proteinExistence type="predicted"/>
<keyword evidence="2" id="KW-0813">Transport</keyword>
<evidence type="ECO:0000256" key="6">
    <source>
        <dbReference type="ARBA" id="ARBA00023136"/>
    </source>
</evidence>
<accession>A0A1I7GR95</accession>
<feature type="transmembrane region" description="Helical" evidence="8">
    <location>
        <begin position="444"/>
        <end position="465"/>
    </location>
</feature>
<comment type="subcellular location">
    <subcellularLocation>
        <location evidence="1">Cell membrane</location>
        <topology evidence="1">Multi-pass membrane protein</topology>
    </subcellularLocation>
</comment>
<dbReference type="SUPFAM" id="SSF103473">
    <property type="entry name" value="MFS general substrate transporter"/>
    <property type="match status" value="1"/>
</dbReference>
<feature type="domain" description="Major facilitator superfamily (MFS) profile" evidence="9">
    <location>
        <begin position="27"/>
        <end position="470"/>
    </location>
</feature>
<sequence length="479" mass="50056">MSPNNLPSRNNDQSQPTMPKNSTQRPAFTILAIVQTTLIFTIALITVPLPKIAIEFNITPADLLLVLAAYGLPFSGLLLFGGRLADRFQGRRMLAIGLFIFGISSVIAGIAPNFKVLVAMRFAQGVGGALIAPAAMAVLRALFPEPSAFGRAMATWGGVSVLGAVSGFILSGVVTTWISWRWMFAVPVIVSIIGLISIRILPAGIDESQQHRPKLDLIGAILATFGISLSSYGLILTGDHSWTSSVVLTPLLTGLGLLIAFALIERLVRNPLLPPGFVFERYRLTGLFGMFLAAVGSGVINFILSLYLQQELGWTPLMTATAFLPFAIALIATGQMAAPLVGRIGAAPVTSAGLLISALGFGLLVGIDRNTTYIAGLLPSLILVAIGMSLAFAGAAVLSTMNVPQHQAGLAGGVMNTAMELGPTVGLSALMAVAATQIDTIDGYIWAFGTAAAAYAIAALIALLLTSRSSVVPGKPRHE</sequence>
<protein>
    <submittedName>
        <fullName evidence="10">Sugar phosphate permease</fullName>
    </submittedName>
</protein>
<evidence type="ECO:0000313" key="11">
    <source>
        <dbReference type="Proteomes" id="UP000242496"/>
    </source>
</evidence>
<feature type="transmembrane region" description="Helical" evidence="8">
    <location>
        <begin position="61"/>
        <end position="81"/>
    </location>
</feature>